<dbReference type="EMBL" id="MK500485">
    <property type="protein sequence ID" value="QBK90436.1"/>
    <property type="molecule type" value="Genomic_DNA"/>
</dbReference>
<dbReference type="Pfam" id="PF05000">
    <property type="entry name" value="RNA_pol_Rpb1_4"/>
    <property type="match status" value="1"/>
</dbReference>
<dbReference type="InterPro" id="IPR007066">
    <property type="entry name" value="RNA_pol_Rpb1_3"/>
</dbReference>
<evidence type="ECO:0000256" key="6">
    <source>
        <dbReference type="ARBA" id="ARBA00048552"/>
    </source>
</evidence>
<evidence type="ECO:0000256" key="3">
    <source>
        <dbReference type="ARBA" id="ARBA00022679"/>
    </source>
</evidence>
<dbReference type="InterPro" id="IPR044893">
    <property type="entry name" value="RNA_pol_Rpb1_clamp_domain"/>
</dbReference>
<protein>
    <recommendedName>
        <fullName evidence="7">DNA-directed RNA polymerase subunit</fullName>
        <ecNumber evidence="7">2.7.7.6</ecNumber>
    </recommendedName>
</protein>
<evidence type="ECO:0000256" key="8">
    <source>
        <dbReference type="SAM" id="MobiDB-lite"/>
    </source>
</evidence>
<dbReference type="GO" id="GO:0003677">
    <property type="term" value="F:DNA binding"/>
    <property type="evidence" value="ECO:0007669"/>
    <property type="project" value="InterPro"/>
</dbReference>
<feature type="region of interest" description="Disordered" evidence="8">
    <location>
        <begin position="19"/>
        <end position="48"/>
    </location>
</feature>
<dbReference type="Gene3D" id="6.10.250.2940">
    <property type="match status" value="1"/>
</dbReference>
<keyword evidence="2 7" id="KW-0240">DNA-directed RNA polymerase</keyword>
<dbReference type="PANTHER" id="PTHR19376:SF32">
    <property type="entry name" value="DNA-DIRECTED RNA POLYMERASE III SUBUNIT RPC1"/>
    <property type="match status" value="1"/>
</dbReference>
<dbReference type="Pfam" id="PF04998">
    <property type="entry name" value="RNA_pol_Rpb1_5"/>
    <property type="match status" value="1"/>
</dbReference>
<comment type="similarity">
    <text evidence="1 7">Belongs to the RNA polymerase beta' chain family.</text>
</comment>
<dbReference type="PANTHER" id="PTHR19376">
    <property type="entry name" value="DNA-DIRECTED RNA POLYMERASE"/>
    <property type="match status" value="1"/>
</dbReference>
<dbReference type="EC" id="2.7.7.6" evidence="7"/>
<dbReference type="Pfam" id="PF00623">
    <property type="entry name" value="RNA_pol_Rpb1_2"/>
    <property type="match status" value="1"/>
</dbReference>
<dbReference type="Gene3D" id="1.10.132.30">
    <property type="match status" value="1"/>
</dbReference>
<keyword evidence="4 7" id="KW-0548">Nucleotidyltransferase</keyword>
<comment type="function">
    <text evidence="7">DNA-dependent RNA polymerase catalyzes the transcription of DNA into RNA using the four ribonucleoside triphosphates as substrates.</text>
</comment>
<dbReference type="Gene3D" id="6.20.50.80">
    <property type="match status" value="1"/>
</dbReference>
<dbReference type="InterPro" id="IPR007081">
    <property type="entry name" value="RNA_pol_Rpb1_5"/>
</dbReference>
<dbReference type="InterPro" id="IPR007080">
    <property type="entry name" value="RNA_pol_Rpb1_1"/>
</dbReference>
<dbReference type="SMART" id="SM00663">
    <property type="entry name" value="RPOLA_N"/>
    <property type="match status" value="1"/>
</dbReference>
<accession>A0A481Z4B9</accession>
<dbReference type="Gene3D" id="3.30.1490.180">
    <property type="entry name" value="RNA polymerase ii"/>
    <property type="match status" value="1"/>
</dbReference>
<evidence type="ECO:0000256" key="1">
    <source>
        <dbReference type="ARBA" id="ARBA00006460"/>
    </source>
</evidence>
<keyword evidence="5 7" id="KW-0804">Transcription</keyword>
<dbReference type="InterPro" id="IPR007083">
    <property type="entry name" value="RNA_pol_Rpb1_4"/>
</dbReference>
<dbReference type="InterPro" id="IPR038120">
    <property type="entry name" value="Rpb1_funnel_sf"/>
</dbReference>
<dbReference type="Gene3D" id="1.10.274.100">
    <property type="entry name" value="RNA polymerase Rpb1, domain 3"/>
    <property type="match status" value="1"/>
</dbReference>
<dbReference type="Pfam" id="PF04983">
    <property type="entry name" value="RNA_pol_Rpb1_3"/>
    <property type="match status" value="1"/>
</dbReference>
<organism evidence="10">
    <name type="scientific">Pithovirus LCPAC103</name>
    <dbReference type="NCBI Taxonomy" id="2506588"/>
    <lineage>
        <taxon>Viruses</taxon>
        <taxon>Pithoviruses</taxon>
    </lineage>
</organism>
<dbReference type="InterPro" id="IPR042102">
    <property type="entry name" value="RNA_pol_Rpb1_3_sf"/>
</dbReference>
<dbReference type="InterPro" id="IPR000722">
    <property type="entry name" value="RNA_pol_asu"/>
</dbReference>
<dbReference type="InterPro" id="IPR045867">
    <property type="entry name" value="DNA-dir_RpoC_beta_prime"/>
</dbReference>
<evidence type="ECO:0000256" key="7">
    <source>
        <dbReference type="RuleBase" id="RU004279"/>
    </source>
</evidence>
<dbReference type="SUPFAM" id="SSF64484">
    <property type="entry name" value="beta and beta-prime subunits of DNA dependent RNA-polymerase"/>
    <property type="match status" value="2"/>
</dbReference>
<feature type="region of interest" description="Disordered" evidence="8">
    <location>
        <begin position="96"/>
        <end position="119"/>
    </location>
</feature>
<proteinExistence type="inferred from homology"/>
<sequence>MAYAARKQLQARNLELQRELESREPGTGLPASGTLALPAPGTLGTHTGNVRRRTVSDLFHRQVSGKAYTTPRRRISLEFIPTVVVTGVNITNLSTEDKRRRSVRDITSPSIDPSDPNGVNSRWLGVTEDVQCNTCGQGLMSCPGHDGLIKFPADVKVYHPLQMNYIILVLRSVCRGCAEMLLSVDNQKAIGVEGLNLYDRLNVMAKHSEGIVNCPIAIESKVIIGIRDCIPNPNYLLTASVNTQKVMWRSRGDKSGQFELEIDEVFKVLSAISRETADRLGFTAPSHPKDMILESILVPPVCVRFPMKQGATRGSNGLTDKYVSIVKRVNDLDLIKGGSITGDGLRNLASAIKDLMVSPENLSGKMSSAQSYAYQNALNSKSGLIRGNVTAKRVALSARTVVTPEPNEESDEAGVPTILAGLLTVDETVNTLNKEAMTKLLISNKINHINNRVLRKTDQILKVGDIVTRHLQNGDWVLLNRQPSLHKESMMAFRVKIIPGYTFRLHLSATSPYNADFDGDEMNLHVPQTVEAMAELREIASIKACMMNAQANRPNVGLVYDAVVAAFLLTAPSTLVKETLFMDSLSMLRQPPVLSELKSRVERAGQLFKTGVRSEITITGDADVIPSENFKIEITPGSGFPEPKINISSLREVLSLSDFPRLVNTRAYIDADAIYSEESVLVRRVRFNLIDGTLGIITSDTGKFLLYSDVGSTRSTLSIIPGRFKIRTIKRNGSVVRSIFFAATPYQVDTRPDPSNLEFPPGASIAKTYIDQHGYSLALRDPGYKLIYTLMPSKNPLVFWYFIHHPEVNYSPEVNLTPGKLVDITTLSRALDEKYFIANEITTTSTLAILAGETLTGHLAYMEEGSLASAQMGGKLVISRAILTDISDDEGKTFTPDDSGTDFIIYAPERRSQALSPGVSVIQGALAAKGTAGQVNRLNFMTHGYLKRRWAPLPGKGKEAATRRKTSVKLLSNESKQLPIASAPPGIEGKPVRLDLDSFDKQVKGEDLVVTEGEFLPENRERAPETGFLVSTRDRIEEGFIETQHILGRVVKIGGKLFFVNDTRSDLGPDPEHEVGYSGRAMFDALLPPDFYYTSTNEHNLEDVIIRDGVIIQGQLTARQVGPVAGSIIQYLHKESPEVASRFLSDAYILLTRWLTENMFSTGLEDCLPGPDLFGFTDLEDEATKAEMEKIVPNFKKIKALLAKKQEVLTKTKLKLESIGPPPTNPKDLVKWTADVSIAMNITNSAGLGISKDVLDRNNPFNIMYQSGGKGSAANISQMIAFASQQFFKGEVMPMTLGGGTRCLPYFEPGSTDPRARGFCSDSFTSGLDLPGWVFAMMAGRPQILETVLRTADAGTLQRYMTTAMADITLAQDGTVRNSNGRVISFAYGGDNLEGSHLLKVDTSLGMYRTFIDIKPEIDRLNAKYARLAEES</sequence>
<dbReference type="Gene3D" id="4.10.860.120">
    <property type="entry name" value="RNA polymerase II, clamp domain"/>
    <property type="match status" value="1"/>
</dbReference>
<evidence type="ECO:0000313" key="10">
    <source>
        <dbReference type="EMBL" id="QBK90436.1"/>
    </source>
</evidence>
<evidence type="ECO:0000256" key="5">
    <source>
        <dbReference type="ARBA" id="ARBA00023163"/>
    </source>
</evidence>
<dbReference type="GO" id="GO:0006351">
    <property type="term" value="P:DNA-templated transcription"/>
    <property type="evidence" value="ECO:0007669"/>
    <property type="project" value="InterPro"/>
</dbReference>
<feature type="domain" description="RNA polymerase N-terminal" evidence="9">
    <location>
        <begin position="289"/>
        <end position="570"/>
    </location>
</feature>
<evidence type="ECO:0000256" key="4">
    <source>
        <dbReference type="ARBA" id="ARBA00022695"/>
    </source>
</evidence>
<dbReference type="InterPro" id="IPR006592">
    <property type="entry name" value="RNA_pol_N"/>
</dbReference>
<keyword evidence="3 7" id="KW-0808">Transferase</keyword>
<evidence type="ECO:0000259" key="9">
    <source>
        <dbReference type="SMART" id="SM00663"/>
    </source>
</evidence>
<reference evidence="10" key="1">
    <citation type="journal article" date="2019" name="MBio">
        <title>Virus Genomes from Deep Sea Sediments Expand the Ocean Megavirome and Support Independent Origins of Viral Gigantism.</title>
        <authorList>
            <person name="Backstrom D."/>
            <person name="Yutin N."/>
            <person name="Jorgensen S.L."/>
            <person name="Dharamshi J."/>
            <person name="Homa F."/>
            <person name="Zaremba-Niedwiedzka K."/>
            <person name="Spang A."/>
            <person name="Wolf Y.I."/>
            <person name="Koonin E.V."/>
            <person name="Ettema T.J."/>
        </authorList>
    </citation>
    <scope>NUCLEOTIDE SEQUENCE</scope>
</reference>
<dbReference type="GO" id="GO:0003899">
    <property type="term" value="F:DNA-directed RNA polymerase activity"/>
    <property type="evidence" value="ECO:0007669"/>
    <property type="project" value="UniProtKB-EC"/>
</dbReference>
<dbReference type="Pfam" id="PF04997">
    <property type="entry name" value="RNA_pol_Rpb1_1"/>
    <property type="match status" value="1"/>
</dbReference>
<dbReference type="Gene3D" id="2.40.40.20">
    <property type="match status" value="1"/>
</dbReference>
<comment type="catalytic activity">
    <reaction evidence="6 7">
        <text>RNA(n) + a ribonucleoside 5'-triphosphate = RNA(n+1) + diphosphate</text>
        <dbReference type="Rhea" id="RHEA:21248"/>
        <dbReference type="Rhea" id="RHEA-COMP:14527"/>
        <dbReference type="Rhea" id="RHEA-COMP:17342"/>
        <dbReference type="ChEBI" id="CHEBI:33019"/>
        <dbReference type="ChEBI" id="CHEBI:61557"/>
        <dbReference type="ChEBI" id="CHEBI:140395"/>
        <dbReference type="EC" id="2.7.7.6"/>
    </reaction>
</comment>
<dbReference type="GO" id="GO:0000428">
    <property type="term" value="C:DNA-directed RNA polymerase complex"/>
    <property type="evidence" value="ECO:0007669"/>
    <property type="project" value="UniProtKB-KW"/>
</dbReference>
<dbReference type="FunFam" id="2.40.40.20:FF:000019">
    <property type="entry name" value="DNA-directed RNA polymerase II subunit RPB1"/>
    <property type="match status" value="1"/>
</dbReference>
<evidence type="ECO:0000256" key="2">
    <source>
        <dbReference type="ARBA" id="ARBA00022478"/>
    </source>
</evidence>
<gene>
    <name evidence="10" type="ORF">LCPAC103_01170</name>
</gene>
<name>A0A481Z4B9_9VIRU</name>